<comment type="caution">
    <text evidence="5">The sequence shown here is derived from an EMBL/GenBank/DDBJ whole genome shotgun (WGS) entry which is preliminary data.</text>
</comment>
<dbReference type="PIRSF" id="PIRSF004440">
    <property type="entry name" value="GpP"/>
    <property type="match status" value="1"/>
</dbReference>
<organism evidence="5 6">
    <name type="scientific">Pantoea rodasii</name>
    <dbReference type="NCBI Taxonomy" id="1076549"/>
    <lineage>
        <taxon>Bacteria</taxon>
        <taxon>Pseudomonadati</taxon>
        <taxon>Pseudomonadota</taxon>
        <taxon>Gammaproteobacteria</taxon>
        <taxon>Enterobacterales</taxon>
        <taxon>Erwiniaceae</taxon>
        <taxon>Pantoea</taxon>
    </lineage>
</organism>
<reference evidence="5 6" key="1">
    <citation type="submission" date="2014-11" db="EMBL/GenBank/DDBJ databases">
        <title>Genome sequencing of Pantoea rodasii ND03.</title>
        <authorList>
            <person name="Muhamad Yunos N.Y."/>
            <person name="Chan K.-G."/>
        </authorList>
    </citation>
    <scope>NUCLEOTIDE SEQUENCE [LARGE SCALE GENOMIC DNA]</scope>
    <source>
        <strain evidence="5 6">ND03</strain>
    </source>
</reference>
<evidence type="ECO:0000259" key="4">
    <source>
        <dbReference type="Pfam" id="PF22255"/>
    </source>
</evidence>
<dbReference type="Pfam" id="PF21929">
    <property type="entry name" value="GpP_4th"/>
    <property type="match status" value="1"/>
</dbReference>
<dbReference type="Gene3D" id="3.30.1920.10">
    <property type="entry name" value="Baseplate protein-like domains - 2 layer sandwich fold"/>
    <property type="match status" value="1"/>
</dbReference>
<dbReference type="Gene3D" id="2.30.300.10">
    <property type="entry name" value="Baseplate protein-like domain - beta roll fold"/>
    <property type="match status" value="1"/>
</dbReference>
<dbReference type="RefSeq" id="WP_039335972.1">
    <property type="nucleotide sequence ID" value="NZ_JTJJ01000111.1"/>
</dbReference>
<dbReference type="InterPro" id="IPR023399">
    <property type="entry name" value="Baseplate-like_2-layer_sand"/>
</dbReference>
<dbReference type="Gene3D" id="3.55.50.10">
    <property type="entry name" value="Baseplate protein-like domains"/>
    <property type="match status" value="1"/>
</dbReference>
<proteinExistence type="predicted"/>
<dbReference type="AlphaFoldDB" id="A0A0B1R236"/>
<feature type="domain" description="Baseplate hub protein gp44-like N-terminal" evidence="2">
    <location>
        <begin position="5"/>
        <end position="94"/>
    </location>
</feature>
<sequence>MNTTVLLRVNGREWGGWTSVRIAAGIERIARDFNVQITRSWPGDESQVSRRSRIKKGDKVEVLIGDDLVITGWVEATPVRYDANSISMGIVGRSKTADLVDCSATPSQYNGRSIVQVAADLAKPFSINVVDAGGVSGVLQGVQADQGESVMDVLNKMLGLQQALAYDNAAGDLVIGGIGTVKATTALVLGENILTCDSEQSIKDRFSSYQVSGMRAGNNNDFGEATTTAIRGTATDTGIARYRPLLVRQTGNATSATCAERSEFEMRQRAAKTDEVTYTVQGWHQGDGKLWQPNMLVNVFDPVLGFDNREMVIAEVTYQQDDNGTISELRVGPADAYLPEPAKPGKRKKKAAAEDDF</sequence>
<name>A0A0B1R236_9GAMM</name>
<feature type="domain" description="Baseplate hub protein gp44/GpP-like C-terminal" evidence="3">
    <location>
        <begin position="255"/>
        <end position="340"/>
    </location>
</feature>
<evidence type="ECO:0000259" key="3">
    <source>
        <dbReference type="Pfam" id="PF21929"/>
    </source>
</evidence>
<evidence type="ECO:0000256" key="1">
    <source>
        <dbReference type="SAM" id="MobiDB-lite"/>
    </source>
</evidence>
<feature type="domain" description="Baseplate hub protein gp44/GpP-like second" evidence="4">
    <location>
        <begin position="96"/>
        <end position="177"/>
    </location>
</feature>
<dbReference type="InterPro" id="IPR026276">
    <property type="entry name" value="Baseplate_GpP"/>
</dbReference>
<feature type="region of interest" description="Disordered" evidence="1">
    <location>
        <begin position="336"/>
        <end position="357"/>
    </location>
</feature>
<gene>
    <name evidence="5" type="ORF">QU24_22980</name>
</gene>
<accession>A0A0B1R236</accession>
<protein>
    <submittedName>
        <fullName evidence="5">Baseplate protein</fullName>
    </submittedName>
</protein>
<dbReference type="SUPFAM" id="SSF69279">
    <property type="entry name" value="Phage tail proteins"/>
    <property type="match status" value="2"/>
</dbReference>
<dbReference type="InterPro" id="IPR053981">
    <property type="entry name" value="Gp44/GpP-like_2nd"/>
</dbReference>
<dbReference type="EMBL" id="JTJJ01000111">
    <property type="protein sequence ID" value="KHJ65746.1"/>
    <property type="molecule type" value="Genomic_DNA"/>
</dbReference>
<dbReference type="Pfam" id="PF21683">
    <property type="entry name" value="GpP-like_1st"/>
    <property type="match status" value="1"/>
</dbReference>
<dbReference type="Proteomes" id="UP000030853">
    <property type="component" value="Unassembled WGS sequence"/>
</dbReference>
<dbReference type="InterPro" id="IPR049354">
    <property type="entry name" value="GpP-like_N"/>
</dbReference>
<dbReference type="Pfam" id="PF22255">
    <property type="entry name" value="Gp44-like_2nd"/>
    <property type="match status" value="1"/>
</dbReference>
<evidence type="ECO:0000313" key="5">
    <source>
        <dbReference type="EMBL" id="KHJ65746.1"/>
    </source>
</evidence>
<dbReference type="InterPro" id="IPR053982">
    <property type="entry name" value="Gp44/GpP-like_C"/>
</dbReference>
<evidence type="ECO:0000259" key="2">
    <source>
        <dbReference type="Pfam" id="PF21683"/>
    </source>
</evidence>
<evidence type="ECO:0000313" key="6">
    <source>
        <dbReference type="Proteomes" id="UP000030853"/>
    </source>
</evidence>